<evidence type="ECO:0000313" key="4">
    <source>
        <dbReference type="EMBL" id="QHI38238.1"/>
    </source>
</evidence>
<dbReference type="AlphaFoldDB" id="A0A7L4ZND1"/>
<dbReference type="InterPro" id="IPR026444">
    <property type="entry name" value="Secre_tail"/>
</dbReference>
<protein>
    <recommendedName>
        <fullName evidence="3">Secretion system C-terminal sorting domain-containing protein</fullName>
    </recommendedName>
</protein>
<dbReference type="Proteomes" id="UP000464657">
    <property type="component" value="Chromosome"/>
</dbReference>
<accession>A0A7L4ZND1</accession>
<keyword evidence="1 2" id="KW-0732">Signal</keyword>
<dbReference type="NCBIfam" id="TIGR04183">
    <property type="entry name" value="Por_Secre_tail"/>
    <property type="match status" value="1"/>
</dbReference>
<sequence>MNLKFLPYCLTMLFCSIFYGQTDTNMLDTSTWTVGTGSVSGFSQYGITSENSRVIGNNHVGDNVVLWKASPDVNGTQSGGFGSSYENINHTKDYRLSVWIKKTNSNDGSSYFKLTSYTGGVHHTLKLDGAAVSYPAFWVGDLPKLDRWYLFVGYIHKSSYSSTINLGKIYDGVTGEVVQSITDFKFKSSATNLQHRTFLYGDTNIMDRQYMYAPRMEVIDGTEWSLNQLLRINPGSKLLFVYDNAGNQKQRFYCAVASCSVPNPPAGRAASEEVIVSKESEIIEDGISVLEKEFSLYPNPTQGSVLLKFSSNSGVSLSDDINVYNSLGILVKTIPSESKNELEIDLSNLSTGMYLVHIHLSNGESITKQIIKK</sequence>
<feature type="chain" id="PRO_5029690527" description="Secretion system C-terminal sorting domain-containing protein" evidence="2">
    <location>
        <begin position="21"/>
        <end position="373"/>
    </location>
</feature>
<reference evidence="4 5" key="1">
    <citation type="journal article" date="2013" name="Int. J. Syst. Evol. Microbiol.">
        <title>Kordia antarctica sp. nov., isolated from Antarctic seawater.</title>
        <authorList>
            <person name="Baek K."/>
            <person name="Choi A."/>
            <person name="Kang I."/>
            <person name="Lee K."/>
            <person name="Cho J.C."/>
        </authorList>
    </citation>
    <scope>NUCLEOTIDE SEQUENCE [LARGE SCALE GENOMIC DNA]</scope>
    <source>
        <strain evidence="4 5">IMCC3317</strain>
    </source>
</reference>
<keyword evidence="5" id="KW-1185">Reference proteome</keyword>
<evidence type="ECO:0000256" key="1">
    <source>
        <dbReference type="ARBA" id="ARBA00022729"/>
    </source>
</evidence>
<evidence type="ECO:0000313" key="5">
    <source>
        <dbReference type="Proteomes" id="UP000464657"/>
    </source>
</evidence>
<dbReference type="EMBL" id="CP019288">
    <property type="protein sequence ID" value="QHI38238.1"/>
    <property type="molecule type" value="Genomic_DNA"/>
</dbReference>
<dbReference type="KEGG" id="kan:IMCC3317_36270"/>
<evidence type="ECO:0000256" key="2">
    <source>
        <dbReference type="SAM" id="SignalP"/>
    </source>
</evidence>
<dbReference type="Pfam" id="PF18962">
    <property type="entry name" value="Por_Secre_tail"/>
    <property type="match status" value="1"/>
</dbReference>
<proteinExistence type="predicted"/>
<feature type="domain" description="Secretion system C-terminal sorting" evidence="3">
    <location>
        <begin position="296"/>
        <end position="371"/>
    </location>
</feature>
<gene>
    <name evidence="4" type="ORF">IMCC3317_36270</name>
</gene>
<evidence type="ECO:0000259" key="3">
    <source>
        <dbReference type="Pfam" id="PF18962"/>
    </source>
</evidence>
<name>A0A7L4ZND1_9FLAO</name>
<feature type="signal peptide" evidence="2">
    <location>
        <begin position="1"/>
        <end position="20"/>
    </location>
</feature>
<organism evidence="4 5">
    <name type="scientific">Kordia antarctica</name>
    <dbReference type="NCBI Taxonomy" id="1218801"/>
    <lineage>
        <taxon>Bacteria</taxon>
        <taxon>Pseudomonadati</taxon>
        <taxon>Bacteroidota</taxon>
        <taxon>Flavobacteriia</taxon>
        <taxon>Flavobacteriales</taxon>
        <taxon>Flavobacteriaceae</taxon>
        <taxon>Kordia</taxon>
    </lineage>
</organism>